<gene>
    <name evidence="1" type="ORF">MLD38_035005</name>
</gene>
<dbReference type="EMBL" id="CM042889">
    <property type="protein sequence ID" value="KAI4321644.1"/>
    <property type="molecule type" value="Genomic_DNA"/>
</dbReference>
<evidence type="ECO:0000313" key="1">
    <source>
        <dbReference type="EMBL" id="KAI4321644.1"/>
    </source>
</evidence>
<sequence>MYGSSSFSTIPPNVSANNSLSTTLPLRPTASDTTDMTSTVKLHLPCFVPEPNSSSSAAAAISLKPGTPYFSPKFRFLPKPIYHLNELSLPSLPKRPVMSAAFVVKSSLVDPDGGILVDLVFDEKDRVGGPKRPSHCRRLG</sequence>
<name>A0ACB9MBC4_9MYRT</name>
<comment type="caution">
    <text evidence="1">The sequence shown here is derived from an EMBL/GenBank/DDBJ whole genome shotgun (WGS) entry which is preliminary data.</text>
</comment>
<keyword evidence="2" id="KW-1185">Reference proteome</keyword>
<organism evidence="1 2">
    <name type="scientific">Melastoma candidum</name>
    <dbReference type="NCBI Taxonomy" id="119954"/>
    <lineage>
        <taxon>Eukaryota</taxon>
        <taxon>Viridiplantae</taxon>
        <taxon>Streptophyta</taxon>
        <taxon>Embryophyta</taxon>
        <taxon>Tracheophyta</taxon>
        <taxon>Spermatophyta</taxon>
        <taxon>Magnoliopsida</taxon>
        <taxon>eudicotyledons</taxon>
        <taxon>Gunneridae</taxon>
        <taxon>Pentapetalae</taxon>
        <taxon>rosids</taxon>
        <taxon>malvids</taxon>
        <taxon>Myrtales</taxon>
        <taxon>Melastomataceae</taxon>
        <taxon>Melastomatoideae</taxon>
        <taxon>Melastomateae</taxon>
        <taxon>Melastoma</taxon>
    </lineage>
</organism>
<dbReference type="Proteomes" id="UP001057402">
    <property type="component" value="Chromosome 10"/>
</dbReference>
<protein>
    <submittedName>
        <fullName evidence="1">Uncharacterized protein</fullName>
    </submittedName>
</protein>
<proteinExistence type="predicted"/>
<reference evidence="2" key="1">
    <citation type="journal article" date="2023" name="Front. Plant Sci.">
        <title>Chromosomal-level genome assembly of Melastoma candidum provides insights into trichome evolution.</title>
        <authorList>
            <person name="Zhong Y."/>
            <person name="Wu W."/>
            <person name="Sun C."/>
            <person name="Zou P."/>
            <person name="Liu Y."/>
            <person name="Dai S."/>
            <person name="Zhou R."/>
        </authorList>
    </citation>
    <scope>NUCLEOTIDE SEQUENCE [LARGE SCALE GENOMIC DNA]</scope>
</reference>
<evidence type="ECO:0000313" key="2">
    <source>
        <dbReference type="Proteomes" id="UP001057402"/>
    </source>
</evidence>
<accession>A0ACB9MBC4</accession>